<evidence type="ECO:0000256" key="10">
    <source>
        <dbReference type="RuleBase" id="RU003737"/>
    </source>
</evidence>
<gene>
    <name evidence="13" type="ORF">QR46_0944</name>
</gene>
<dbReference type="FunFam" id="3.20.20.10:FF:000008">
    <property type="entry name" value="Ornithine decarboxylase"/>
    <property type="match status" value="1"/>
</dbReference>
<accession>A0A132NYA2</accession>
<dbReference type="InterPro" id="IPR029066">
    <property type="entry name" value="PLP-binding_barrel"/>
</dbReference>
<feature type="domain" description="Orn/DAP/Arg decarboxylase 2 N-terminal" evidence="12">
    <location>
        <begin position="45"/>
        <end position="300"/>
    </location>
</feature>
<evidence type="ECO:0000256" key="5">
    <source>
        <dbReference type="ARBA" id="ARBA00034115"/>
    </source>
</evidence>
<evidence type="ECO:0000256" key="9">
    <source>
        <dbReference type="PIRSR" id="PIRSR600183-50"/>
    </source>
</evidence>
<keyword evidence="4" id="KW-0456">Lyase</keyword>
<feature type="domain" description="Orn/DAP/Arg decarboxylase 2 C-terminal" evidence="11">
    <location>
        <begin position="335"/>
        <end position="424"/>
    </location>
</feature>
<dbReference type="VEuPathDB" id="GiardiaDB:QR46_0944"/>
<comment type="similarity">
    <text evidence="2 10">Belongs to the Orn/Lys/Arg decarboxylase class-II family.</text>
</comment>
<comment type="pathway">
    <text evidence="5">Amine and polyamine biosynthesis; putrescine biosynthesis via L-ornithine pathway; putrescine from L-ornithine: step 1/1.</text>
</comment>
<feature type="modified residue" description="N6-(pyridoxal phosphate)lysine" evidence="9">
    <location>
        <position position="68"/>
    </location>
</feature>
<dbReference type="InterPro" id="IPR022644">
    <property type="entry name" value="De-COase2_N"/>
</dbReference>
<reference evidence="13 14" key="1">
    <citation type="journal article" date="2015" name="Mol. Biochem. Parasitol.">
        <title>Identification of polymorphic genes for use in assemblage B genotyping assays through comparative genomics of multiple assemblage B Giardia duodenalis isolates.</title>
        <authorList>
            <person name="Wielinga C."/>
            <person name="Thompson R.C."/>
            <person name="Monis P."/>
            <person name="Ryan U."/>
        </authorList>
    </citation>
    <scope>NUCLEOTIDE SEQUENCE [LARGE SCALE GENOMIC DNA]</scope>
    <source>
        <strain evidence="13 14">BAH15c1</strain>
    </source>
</reference>
<sequence length="448" mass="49799">MPVLTRDSLVEYNLLPIKRGTDIAKIIVDAHAKGGREAVCVLNVSEIERYYKLWKTHLPEVQVRYAIKCNMHPLLLRSMYLLGAGFDCASPAEVRAALATGCPPSKIIYANPQKPKQSIVEAFRLNCNTFTFDSEHELLSMLENTPPGKAGRFVLRLLPPDESSSICRFGVKFGASPSECYRLIRLCKHLGANLVGFSFHVGSGCGSADSFRLAVRYMGEAAKFAREQGFTLTVMNIGGGYMSRGAERHYDEPNQHANISPPSFEEVASALREEIDKIKVYFTSKSEDLEIMAEPGRFFAGDIMTLGTRIYGRRIIFDKIEDDNYLTEKEIIESGKASINEVKYYVGDGVYGYYNAILFDHVVPHLRFTDKYGDSKEHSGTCMGSSLNTSSIFGPTCDSLDCILKERKLPLLEVGDWVITDAFGAYTYAAATEFNGIPHVSVVCCIEE</sequence>
<dbReference type="PANTHER" id="PTHR11482:SF6">
    <property type="entry name" value="ORNITHINE DECARBOXYLASE 1-RELATED"/>
    <property type="match status" value="1"/>
</dbReference>
<comment type="subunit">
    <text evidence="7">Homodimer. Only the dimer is catalytically active, as the active sites are constructed of residues from both monomers.</text>
</comment>
<comment type="catalytic activity">
    <reaction evidence="8">
        <text>L-ornithine + H(+) = putrescine + CO2</text>
        <dbReference type="Rhea" id="RHEA:22964"/>
        <dbReference type="ChEBI" id="CHEBI:15378"/>
        <dbReference type="ChEBI" id="CHEBI:16526"/>
        <dbReference type="ChEBI" id="CHEBI:46911"/>
        <dbReference type="ChEBI" id="CHEBI:326268"/>
        <dbReference type="EC" id="4.1.1.17"/>
    </reaction>
</comment>
<comment type="caution">
    <text evidence="13">The sequence shown here is derived from an EMBL/GenBank/DDBJ whole genome shotgun (WGS) entry which is preliminary data.</text>
</comment>
<name>A0A132NYA2_GIAIN</name>
<dbReference type="InterPro" id="IPR022643">
    <property type="entry name" value="De-COase2_C"/>
</dbReference>
<dbReference type="SUPFAM" id="SSF50621">
    <property type="entry name" value="Alanine racemase C-terminal domain-like"/>
    <property type="match status" value="1"/>
</dbReference>
<dbReference type="PRINTS" id="PR01182">
    <property type="entry name" value="ORNDCRBXLASE"/>
</dbReference>
<dbReference type="GO" id="GO:0004586">
    <property type="term" value="F:ornithine decarboxylase activity"/>
    <property type="evidence" value="ECO:0007669"/>
    <property type="project" value="UniProtKB-EC"/>
</dbReference>
<evidence type="ECO:0000256" key="2">
    <source>
        <dbReference type="ARBA" id="ARBA00008872"/>
    </source>
</evidence>
<evidence type="ECO:0000313" key="13">
    <source>
        <dbReference type="EMBL" id="KWX15056.1"/>
    </source>
</evidence>
<evidence type="ECO:0000259" key="11">
    <source>
        <dbReference type="Pfam" id="PF00278"/>
    </source>
</evidence>
<dbReference type="InterPro" id="IPR000183">
    <property type="entry name" value="Orn/DAP/Arg_de-COase"/>
</dbReference>
<protein>
    <recommendedName>
        <fullName evidence="6">ornithine decarboxylase</fullName>
        <ecNumber evidence="6">4.1.1.17</ecNumber>
    </recommendedName>
</protein>
<dbReference type="Proteomes" id="UP000070089">
    <property type="component" value="Unassembled WGS sequence"/>
</dbReference>
<dbReference type="PROSITE" id="PS00878">
    <property type="entry name" value="ODR_DC_2_1"/>
    <property type="match status" value="1"/>
</dbReference>
<dbReference type="Pfam" id="PF02784">
    <property type="entry name" value="Orn_Arg_deC_N"/>
    <property type="match status" value="1"/>
</dbReference>
<dbReference type="CDD" id="cd00622">
    <property type="entry name" value="PLPDE_III_ODC"/>
    <property type="match status" value="1"/>
</dbReference>
<dbReference type="EC" id="4.1.1.17" evidence="6"/>
<proteinExistence type="inferred from homology"/>
<dbReference type="EMBL" id="JXTI01000016">
    <property type="protein sequence ID" value="KWX15056.1"/>
    <property type="molecule type" value="Genomic_DNA"/>
</dbReference>
<dbReference type="InterPro" id="IPR002433">
    <property type="entry name" value="Orn_de-COase"/>
</dbReference>
<evidence type="ECO:0000256" key="4">
    <source>
        <dbReference type="ARBA" id="ARBA00023239"/>
    </source>
</evidence>
<evidence type="ECO:0000256" key="8">
    <source>
        <dbReference type="ARBA" id="ARBA00049127"/>
    </source>
</evidence>
<evidence type="ECO:0000256" key="1">
    <source>
        <dbReference type="ARBA" id="ARBA00001933"/>
    </source>
</evidence>
<dbReference type="InterPro" id="IPR022653">
    <property type="entry name" value="De-COase2_pyr-phos_BS"/>
</dbReference>
<comment type="cofactor">
    <cofactor evidence="1 9">
        <name>pyridoxal 5'-phosphate</name>
        <dbReference type="ChEBI" id="CHEBI:597326"/>
    </cofactor>
</comment>
<dbReference type="PRINTS" id="PR01179">
    <property type="entry name" value="ODADCRBXLASE"/>
</dbReference>
<keyword evidence="3 9" id="KW-0663">Pyridoxal phosphate</keyword>
<dbReference type="SUPFAM" id="SSF51419">
    <property type="entry name" value="PLP-binding barrel"/>
    <property type="match status" value="1"/>
</dbReference>
<dbReference type="PANTHER" id="PTHR11482">
    <property type="entry name" value="ARGININE/DIAMINOPIMELATE/ORNITHINE DECARBOXYLASE"/>
    <property type="match status" value="1"/>
</dbReference>
<dbReference type="Gene3D" id="2.40.37.10">
    <property type="entry name" value="Lyase, Ornithine Decarboxylase, Chain A, domain 1"/>
    <property type="match status" value="1"/>
</dbReference>
<dbReference type="AlphaFoldDB" id="A0A132NYA2"/>
<evidence type="ECO:0000256" key="3">
    <source>
        <dbReference type="ARBA" id="ARBA00022898"/>
    </source>
</evidence>
<evidence type="ECO:0000259" key="12">
    <source>
        <dbReference type="Pfam" id="PF02784"/>
    </source>
</evidence>
<dbReference type="GO" id="GO:0005737">
    <property type="term" value="C:cytoplasm"/>
    <property type="evidence" value="ECO:0007669"/>
    <property type="project" value="TreeGrafter"/>
</dbReference>
<evidence type="ECO:0000313" key="14">
    <source>
        <dbReference type="Proteomes" id="UP000070089"/>
    </source>
</evidence>
<feature type="active site" description="Proton donor" evidence="9">
    <location>
        <position position="397"/>
    </location>
</feature>
<dbReference type="Gene3D" id="3.20.20.10">
    <property type="entry name" value="Alanine racemase"/>
    <property type="match status" value="1"/>
</dbReference>
<dbReference type="InterPro" id="IPR009006">
    <property type="entry name" value="Ala_racemase/Decarboxylase_C"/>
</dbReference>
<dbReference type="Pfam" id="PF00278">
    <property type="entry name" value="Orn_DAP_Arg_deC"/>
    <property type="match status" value="1"/>
</dbReference>
<dbReference type="OrthoDB" id="5034579at2759"/>
<organism evidence="13 14">
    <name type="scientific">Giardia duodenalis assemblage B</name>
    <dbReference type="NCBI Taxonomy" id="1394984"/>
    <lineage>
        <taxon>Eukaryota</taxon>
        <taxon>Metamonada</taxon>
        <taxon>Diplomonadida</taxon>
        <taxon>Hexamitidae</taxon>
        <taxon>Giardiinae</taxon>
        <taxon>Giardia</taxon>
    </lineage>
</organism>
<evidence type="ECO:0000256" key="6">
    <source>
        <dbReference type="ARBA" id="ARBA00034138"/>
    </source>
</evidence>
<dbReference type="GO" id="GO:0033387">
    <property type="term" value="P:putrescine biosynthetic process from arginine, via ornithine"/>
    <property type="evidence" value="ECO:0007669"/>
    <property type="project" value="TreeGrafter"/>
</dbReference>
<evidence type="ECO:0000256" key="7">
    <source>
        <dbReference type="ARBA" id="ARBA00046672"/>
    </source>
</evidence>